<dbReference type="Gene3D" id="3.20.20.70">
    <property type="entry name" value="Aldolase class I"/>
    <property type="match status" value="1"/>
</dbReference>
<dbReference type="Pfam" id="PF02581">
    <property type="entry name" value="TMP-TENI"/>
    <property type="match status" value="1"/>
</dbReference>
<dbReference type="InterPro" id="IPR022998">
    <property type="entry name" value="ThiamineP_synth_TenI"/>
</dbReference>
<organism evidence="2 3">
    <name type="scientific">Novosphingobium pituita</name>
    <dbReference type="NCBI Taxonomy" id="3056842"/>
    <lineage>
        <taxon>Bacteria</taxon>
        <taxon>Pseudomonadati</taxon>
        <taxon>Pseudomonadota</taxon>
        <taxon>Alphaproteobacteria</taxon>
        <taxon>Sphingomonadales</taxon>
        <taxon>Sphingomonadaceae</taxon>
        <taxon>Novosphingobium</taxon>
    </lineage>
</organism>
<gene>
    <name evidence="2" type="ORF">NUTIK01_27750</name>
</gene>
<evidence type="ECO:0000259" key="1">
    <source>
        <dbReference type="Pfam" id="PF02581"/>
    </source>
</evidence>
<comment type="caution">
    <text evidence="2">The sequence shown here is derived from an EMBL/GenBank/DDBJ whole genome shotgun (WGS) entry which is preliminary data.</text>
</comment>
<dbReference type="InterPro" id="IPR036206">
    <property type="entry name" value="ThiamineP_synth_sf"/>
</dbReference>
<dbReference type="InterPro" id="IPR013785">
    <property type="entry name" value="Aldolase_TIM"/>
</dbReference>
<protein>
    <recommendedName>
        <fullName evidence="1">Thiamine phosphate synthase/TenI domain-containing protein</fullName>
    </recommendedName>
</protein>
<keyword evidence="3" id="KW-1185">Reference proteome</keyword>
<evidence type="ECO:0000313" key="2">
    <source>
        <dbReference type="EMBL" id="GMM61998.1"/>
    </source>
</evidence>
<evidence type="ECO:0000313" key="3">
    <source>
        <dbReference type="Proteomes" id="UP001187221"/>
    </source>
</evidence>
<proteinExistence type="predicted"/>
<dbReference type="EMBL" id="BTFW01000001">
    <property type="protein sequence ID" value="GMM61998.1"/>
    <property type="molecule type" value="Genomic_DNA"/>
</dbReference>
<dbReference type="SUPFAM" id="SSF51391">
    <property type="entry name" value="Thiamin phosphate synthase"/>
    <property type="match status" value="1"/>
</dbReference>
<name>A0ABQ6P9P8_9SPHN</name>
<accession>A0ABQ6P9P8</accession>
<feature type="domain" description="Thiamine phosphate synthase/TenI" evidence="1">
    <location>
        <begin position="122"/>
        <end position="200"/>
    </location>
</feature>
<dbReference type="Proteomes" id="UP001187221">
    <property type="component" value="Unassembled WGS sequence"/>
</dbReference>
<sequence length="205" mass="21232">MGSGPVMARCYSAAMAKRHPVPRLLLISDARNDAFLARALARLPRGAQGQGGASGLVFRHYHLDPPARARRFAALRKLARAHGVMLIAAGPPCGRGAQGRYGAPGTLARVPGPPQSGLRLATAHNGREIGQAVRARADAVLLSPVFPTRSHPGGRVLGGLRFALLAARCPLPVLALGGMDAARARRLVAPQGPAHGWAAIDGLSG</sequence>
<reference evidence="2 3" key="1">
    <citation type="submission" date="2023-06" db="EMBL/GenBank/DDBJ databases">
        <title>Draft genome sequence of Novosphingobium sp. strain IK01.</title>
        <authorList>
            <person name="Hatamoto M."/>
            <person name="Ikarashi T."/>
            <person name="Yamaguchi T."/>
        </authorList>
    </citation>
    <scope>NUCLEOTIDE SEQUENCE [LARGE SCALE GENOMIC DNA]</scope>
    <source>
        <strain evidence="2 3">IK01</strain>
    </source>
</reference>